<evidence type="ECO:0000256" key="5">
    <source>
        <dbReference type="PROSITE-ProRule" id="PRU00302"/>
    </source>
</evidence>
<accession>H2MCI4</accession>
<dbReference type="InParanoid" id="H2MCI4"/>
<dbReference type="Ensembl" id="ENSORLT00000016271.2">
    <property type="protein sequence ID" value="ENSORLP00000016270.2"/>
    <property type="gene ID" value="ENSORLG00000012982.2"/>
</dbReference>
<dbReference type="HOGENOM" id="CLU_518349_0_0_1"/>
<dbReference type="eggNOG" id="KOG4297">
    <property type="taxonomic scope" value="Eukaryota"/>
</dbReference>
<evidence type="ECO:0000256" key="3">
    <source>
        <dbReference type="ARBA" id="ARBA00022737"/>
    </source>
</evidence>
<reference evidence="8" key="2">
    <citation type="submission" date="2025-08" db="UniProtKB">
        <authorList>
            <consortium name="Ensembl"/>
        </authorList>
    </citation>
    <scope>IDENTIFICATION</scope>
    <source>
        <strain evidence="8">Hd-rR</strain>
    </source>
</reference>
<protein>
    <recommendedName>
        <fullName evidence="7">Sushi domain-containing protein</fullName>
    </recommendedName>
</protein>
<evidence type="ECO:0000256" key="2">
    <source>
        <dbReference type="ARBA" id="ARBA00022729"/>
    </source>
</evidence>
<feature type="disulfide bond" evidence="5">
    <location>
        <begin position="56"/>
        <end position="83"/>
    </location>
</feature>
<dbReference type="Gene3D" id="2.10.70.10">
    <property type="entry name" value="Complement Module, domain 1"/>
    <property type="match status" value="7"/>
</dbReference>
<evidence type="ECO:0000256" key="6">
    <source>
        <dbReference type="SAM" id="SignalP"/>
    </source>
</evidence>
<keyword evidence="2 6" id="KW-0732">Signal</keyword>
<reference evidence="8" key="3">
    <citation type="submission" date="2025-09" db="UniProtKB">
        <authorList>
            <consortium name="Ensembl"/>
        </authorList>
    </citation>
    <scope>IDENTIFICATION</scope>
    <source>
        <strain evidence="8">Hd-rR</strain>
    </source>
</reference>
<dbReference type="PROSITE" id="PS50923">
    <property type="entry name" value="SUSHI"/>
    <property type="match status" value="7"/>
</dbReference>
<dbReference type="InterPro" id="IPR051277">
    <property type="entry name" value="SEZ6_CSMD_C4BPB_Regulators"/>
</dbReference>
<dbReference type="SMART" id="SM00032">
    <property type="entry name" value="CCP"/>
    <property type="match status" value="7"/>
</dbReference>
<dbReference type="InterPro" id="IPR000436">
    <property type="entry name" value="Sushi_SCR_CCP_dom"/>
</dbReference>
<feature type="signal peptide" evidence="6">
    <location>
        <begin position="1"/>
        <end position="19"/>
    </location>
</feature>
<dbReference type="InterPro" id="IPR035976">
    <property type="entry name" value="Sushi/SCR/CCP_sf"/>
</dbReference>
<name>H2MCI4_ORYLA</name>
<dbReference type="STRING" id="8090.ENSORLP00000016270"/>
<dbReference type="PANTHER" id="PTHR45656">
    <property type="entry name" value="PROTEIN CBR-CLEC-78"/>
    <property type="match status" value="1"/>
</dbReference>
<keyword evidence="3" id="KW-0677">Repeat</keyword>
<evidence type="ECO:0000313" key="8">
    <source>
        <dbReference type="Ensembl" id="ENSORLP00000016270.2"/>
    </source>
</evidence>
<dbReference type="PANTHER" id="PTHR45656:SF4">
    <property type="entry name" value="PROTEIN CBR-CLEC-78"/>
    <property type="match status" value="1"/>
</dbReference>
<feature type="domain" description="Sushi" evidence="7">
    <location>
        <begin position="23"/>
        <end position="85"/>
    </location>
</feature>
<dbReference type="GeneTree" id="ENSGT00940000154967"/>
<dbReference type="CDD" id="cd00033">
    <property type="entry name" value="CCP"/>
    <property type="match status" value="7"/>
</dbReference>
<evidence type="ECO:0000256" key="1">
    <source>
        <dbReference type="ARBA" id="ARBA00022659"/>
    </source>
</evidence>
<keyword evidence="4 5" id="KW-1015">Disulfide bond</keyword>
<feature type="disulfide bond" evidence="5">
    <location>
        <begin position="430"/>
        <end position="457"/>
    </location>
</feature>
<feature type="domain" description="Sushi" evidence="7">
    <location>
        <begin position="86"/>
        <end position="143"/>
    </location>
</feature>
<dbReference type="SUPFAM" id="SSF57535">
    <property type="entry name" value="Complement control module/SCR domain"/>
    <property type="match status" value="7"/>
</dbReference>
<organism evidence="8 9">
    <name type="scientific">Oryzias latipes</name>
    <name type="common">Japanese rice fish</name>
    <name type="synonym">Japanese killifish</name>
    <dbReference type="NCBI Taxonomy" id="8090"/>
    <lineage>
        <taxon>Eukaryota</taxon>
        <taxon>Metazoa</taxon>
        <taxon>Chordata</taxon>
        <taxon>Craniata</taxon>
        <taxon>Vertebrata</taxon>
        <taxon>Euteleostomi</taxon>
        <taxon>Actinopterygii</taxon>
        <taxon>Neopterygii</taxon>
        <taxon>Teleostei</taxon>
        <taxon>Neoteleostei</taxon>
        <taxon>Acanthomorphata</taxon>
        <taxon>Ovalentaria</taxon>
        <taxon>Atherinomorphae</taxon>
        <taxon>Beloniformes</taxon>
        <taxon>Adrianichthyidae</taxon>
        <taxon>Oryziinae</taxon>
        <taxon>Oryzias</taxon>
    </lineage>
</organism>
<feature type="disulfide bond" evidence="5">
    <location>
        <begin position="254"/>
        <end position="281"/>
    </location>
</feature>
<evidence type="ECO:0000259" key="7">
    <source>
        <dbReference type="PROSITE" id="PS50923"/>
    </source>
</evidence>
<dbReference type="AlphaFoldDB" id="H2MCI4"/>
<proteinExistence type="predicted"/>
<feature type="domain" description="Sushi" evidence="7">
    <location>
        <begin position="284"/>
        <end position="340"/>
    </location>
</feature>
<evidence type="ECO:0000256" key="4">
    <source>
        <dbReference type="ARBA" id="ARBA00023157"/>
    </source>
</evidence>
<dbReference type="Proteomes" id="UP000001038">
    <property type="component" value="Chromosome 7"/>
</dbReference>
<feature type="domain" description="Sushi" evidence="7">
    <location>
        <begin position="219"/>
        <end position="283"/>
    </location>
</feature>
<dbReference type="Pfam" id="PF00084">
    <property type="entry name" value="Sushi"/>
    <property type="match status" value="7"/>
</dbReference>
<feature type="chain" id="PRO_5017476552" description="Sushi domain-containing protein" evidence="6">
    <location>
        <begin position="20"/>
        <end position="474"/>
    </location>
</feature>
<keyword evidence="1 5" id="KW-0768">Sushi</keyword>
<dbReference type="FunFam" id="2.10.70.10:FF:000014">
    <property type="entry name" value="Membrane cofactor protein"/>
    <property type="match status" value="1"/>
</dbReference>
<feature type="domain" description="Sushi" evidence="7">
    <location>
        <begin position="146"/>
        <end position="203"/>
    </location>
</feature>
<sequence length="474" mass="52520">MRSAAGILLLLSFALLSSAQVAQECSIPREFQGARLVRDYPSTVKFNSGDRVYYGCRDGFTPMDGKPFVECRNGAWSKLTLQCEQKSCSYVGDLHNGEFIYEGNSYLGEKAHAKCNKGYTLRGSNFMLCTESGWVGKFPSCEEGEPTCLAPVVANSAQRAGTVYQVGDRINLSCKIGFQLEGPNEITCAPNGQWQPKPPQCVPTLERTQPRTEQTNEKGDCEAPPPVIGSNAYLVDKYAMMTSFSSGDKVYYSCNVGYTARAGSRSRRCKNGKWTQLKLKCERKLCGHAGEIENGHFVYTGVKFGDVATAKCNEGYILVGRATRNCRSQGWDGRIPVCEVAICDKPKKTNAISKGPEEPPYRYRSVIRYQCQVGMLDGPREIYCTSNGTWNASPPQCKEFTCPPPNVPHAYWMGAHREKFNAMDVISIDCDRGYSIQGPTSITCSRDGRWIPSLPSCQPGKLLLFIYFCKIVKI</sequence>
<dbReference type="Bgee" id="ENSORLG00000012982">
    <property type="expression patterns" value="Expressed in muscle tissue and 14 other cell types or tissues"/>
</dbReference>
<reference evidence="8 9" key="1">
    <citation type="journal article" date="2007" name="Nature">
        <title>The medaka draft genome and insights into vertebrate genome evolution.</title>
        <authorList>
            <person name="Kasahara M."/>
            <person name="Naruse K."/>
            <person name="Sasaki S."/>
            <person name="Nakatani Y."/>
            <person name="Qu W."/>
            <person name="Ahsan B."/>
            <person name="Yamada T."/>
            <person name="Nagayasu Y."/>
            <person name="Doi K."/>
            <person name="Kasai Y."/>
            <person name="Jindo T."/>
            <person name="Kobayashi D."/>
            <person name="Shimada A."/>
            <person name="Toyoda A."/>
            <person name="Kuroki Y."/>
            <person name="Fujiyama A."/>
            <person name="Sasaki T."/>
            <person name="Shimizu A."/>
            <person name="Asakawa S."/>
            <person name="Shimizu N."/>
            <person name="Hashimoto S."/>
            <person name="Yang J."/>
            <person name="Lee Y."/>
            <person name="Matsushima K."/>
            <person name="Sugano S."/>
            <person name="Sakaizumi M."/>
            <person name="Narita T."/>
            <person name="Ohishi K."/>
            <person name="Haga S."/>
            <person name="Ohta F."/>
            <person name="Nomoto H."/>
            <person name="Nogata K."/>
            <person name="Morishita T."/>
            <person name="Endo T."/>
            <person name="Shin-I T."/>
            <person name="Takeda H."/>
            <person name="Morishita S."/>
            <person name="Kohara Y."/>
        </authorList>
    </citation>
    <scope>NUCLEOTIDE SEQUENCE [LARGE SCALE GENOMIC DNA]</scope>
    <source>
        <strain evidence="8 9">Hd-rR</strain>
    </source>
</reference>
<feature type="domain" description="Sushi" evidence="7">
    <location>
        <begin position="400"/>
        <end position="459"/>
    </location>
</feature>
<comment type="caution">
    <text evidence="5">Lacks conserved residue(s) required for the propagation of feature annotation.</text>
</comment>
<gene>
    <name evidence="8" type="primary">si:ch73-217n20.1</name>
</gene>
<evidence type="ECO:0000313" key="9">
    <source>
        <dbReference type="Proteomes" id="UP000001038"/>
    </source>
</evidence>
<keyword evidence="9" id="KW-1185">Reference proteome</keyword>
<feature type="disulfide bond" evidence="5">
    <location>
        <begin position="174"/>
        <end position="201"/>
    </location>
</feature>
<feature type="domain" description="Sushi" evidence="7">
    <location>
        <begin position="341"/>
        <end position="399"/>
    </location>
</feature>